<gene>
    <name evidence="5 7" type="primary">tatC</name>
    <name evidence="7" type="ORF">NCTC10684_03455</name>
</gene>
<dbReference type="OrthoDB" id="9777044at2"/>
<comment type="subcellular location">
    <subcellularLocation>
        <location evidence="5">Cell membrane</location>
        <topology evidence="5">Multi-pass membrane protein</topology>
    </subcellularLocation>
    <subcellularLocation>
        <location evidence="1">Membrane</location>
        <topology evidence="1">Multi-pass membrane protein</topology>
    </subcellularLocation>
</comment>
<evidence type="ECO:0000256" key="3">
    <source>
        <dbReference type="ARBA" id="ARBA00022989"/>
    </source>
</evidence>
<organism evidence="7 8">
    <name type="scientific">Aminobacter aminovorans</name>
    <name type="common">Chelatobacter heintzii</name>
    <dbReference type="NCBI Taxonomy" id="83263"/>
    <lineage>
        <taxon>Bacteria</taxon>
        <taxon>Pseudomonadati</taxon>
        <taxon>Pseudomonadota</taxon>
        <taxon>Alphaproteobacteria</taxon>
        <taxon>Hyphomicrobiales</taxon>
        <taxon>Phyllobacteriaceae</taxon>
        <taxon>Aminobacter</taxon>
    </lineage>
</organism>
<dbReference type="PRINTS" id="PR01840">
    <property type="entry name" value="TATCFAMILY"/>
</dbReference>
<evidence type="ECO:0000256" key="4">
    <source>
        <dbReference type="ARBA" id="ARBA00023136"/>
    </source>
</evidence>
<keyword evidence="5" id="KW-1003">Cell membrane</keyword>
<keyword evidence="5" id="KW-0813">Transport</keyword>
<dbReference type="PANTHER" id="PTHR30371:SF0">
    <property type="entry name" value="SEC-INDEPENDENT PROTEIN TRANSLOCASE PROTEIN TATC, CHLOROPLASTIC-RELATED"/>
    <property type="match status" value="1"/>
</dbReference>
<keyword evidence="2 5" id="KW-0812">Transmembrane</keyword>
<keyword evidence="4 5" id="KW-0472">Membrane</keyword>
<dbReference type="GO" id="GO:0009977">
    <property type="term" value="F:proton motive force dependent protein transmembrane transporter activity"/>
    <property type="evidence" value="ECO:0007669"/>
    <property type="project" value="TreeGrafter"/>
</dbReference>
<dbReference type="HAMAP" id="MF_00902">
    <property type="entry name" value="TatC"/>
    <property type="match status" value="1"/>
</dbReference>
<feature type="transmembrane region" description="Helical" evidence="5">
    <location>
        <begin position="119"/>
        <end position="152"/>
    </location>
</feature>
<dbReference type="RefSeq" id="WP_115732235.1">
    <property type="nucleotide sequence ID" value="NZ_BAAAVY010000002.1"/>
</dbReference>
<comment type="similarity">
    <text evidence="5">Belongs to the TatC family.</text>
</comment>
<dbReference type="GO" id="GO:0043953">
    <property type="term" value="P:protein transport by the Tat complex"/>
    <property type="evidence" value="ECO:0007669"/>
    <property type="project" value="UniProtKB-UniRule"/>
</dbReference>
<protein>
    <recommendedName>
        <fullName evidence="5">Sec-independent protein translocase protein TatC</fullName>
    </recommendedName>
</protein>
<dbReference type="PROSITE" id="PS01218">
    <property type="entry name" value="TATC"/>
    <property type="match status" value="1"/>
</dbReference>
<dbReference type="EMBL" id="UFSM01000001">
    <property type="protein sequence ID" value="SUU90204.1"/>
    <property type="molecule type" value="Genomic_DNA"/>
</dbReference>
<dbReference type="AlphaFoldDB" id="A0A380WPW8"/>
<feature type="compositionally biased region" description="Basic and acidic residues" evidence="6">
    <location>
        <begin position="260"/>
        <end position="270"/>
    </location>
</feature>
<keyword evidence="5" id="KW-0811">Translocation</keyword>
<dbReference type="NCBIfam" id="TIGR00945">
    <property type="entry name" value="tatC"/>
    <property type="match status" value="1"/>
</dbReference>
<evidence type="ECO:0000313" key="8">
    <source>
        <dbReference type="Proteomes" id="UP000254701"/>
    </source>
</evidence>
<feature type="transmembrane region" description="Helical" evidence="5">
    <location>
        <begin position="172"/>
        <end position="192"/>
    </location>
</feature>
<evidence type="ECO:0000256" key="1">
    <source>
        <dbReference type="ARBA" id="ARBA00004141"/>
    </source>
</evidence>
<comment type="subunit">
    <text evidence="5">The Tat system comprises two distinct complexes: a TatABC complex, containing multiple copies of TatA, TatB and TatC subunits, and a separate TatA complex, containing only TatA subunits. Substrates initially bind to the TatABC complex, which probably triggers association of the separate TatA complex to form the active translocon.</text>
</comment>
<evidence type="ECO:0000256" key="6">
    <source>
        <dbReference type="SAM" id="MobiDB-lite"/>
    </source>
</evidence>
<feature type="transmembrane region" description="Helical" evidence="5">
    <location>
        <begin position="86"/>
        <end position="107"/>
    </location>
</feature>
<keyword evidence="3 5" id="KW-1133">Transmembrane helix</keyword>
<dbReference type="Pfam" id="PF00902">
    <property type="entry name" value="TatC"/>
    <property type="match status" value="1"/>
</dbReference>
<comment type="function">
    <text evidence="5">Part of the twin-arginine translocation (Tat) system that transports large folded proteins containing a characteristic twin-arginine motif in their signal peptide across membranes. Together with TatB, TatC is part of a receptor directly interacting with Tat signal peptides.</text>
</comment>
<comment type="caution">
    <text evidence="5">Lacks conserved residue(s) required for the propagation of feature annotation.</text>
</comment>
<keyword evidence="5" id="KW-0653">Protein transport</keyword>
<reference evidence="7 8" key="1">
    <citation type="submission" date="2018-06" db="EMBL/GenBank/DDBJ databases">
        <authorList>
            <consortium name="Pathogen Informatics"/>
            <person name="Doyle S."/>
        </authorList>
    </citation>
    <scope>NUCLEOTIDE SEQUENCE [LARGE SCALE GENOMIC DNA]</scope>
    <source>
        <strain evidence="7 8">NCTC10684</strain>
    </source>
</reference>
<feature type="transmembrane region" description="Helical" evidence="5">
    <location>
        <begin position="26"/>
        <end position="44"/>
    </location>
</feature>
<dbReference type="Proteomes" id="UP000254701">
    <property type="component" value="Unassembled WGS sequence"/>
</dbReference>
<dbReference type="GO" id="GO:0033281">
    <property type="term" value="C:TAT protein transport complex"/>
    <property type="evidence" value="ECO:0007669"/>
    <property type="project" value="UniProtKB-UniRule"/>
</dbReference>
<dbReference type="GO" id="GO:0065002">
    <property type="term" value="P:intracellular protein transmembrane transport"/>
    <property type="evidence" value="ECO:0007669"/>
    <property type="project" value="TreeGrafter"/>
</dbReference>
<proteinExistence type="inferred from homology"/>
<feature type="transmembrane region" description="Helical" evidence="5">
    <location>
        <begin position="213"/>
        <end position="228"/>
    </location>
</feature>
<feature type="region of interest" description="Disordered" evidence="6">
    <location>
        <begin position="260"/>
        <end position="296"/>
    </location>
</feature>
<name>A0A380WPW8_AMIAI</name>
<sequence length="296" mass="32988">MSAEDDEIEKSSAPLIEHLIELRTRLMWSIGGFFIAFLVCFFFAKQLFNLLVIPFKWATNWAGLDPHKVELIYTAPQEFFFTQIKLAMFGGLVIAFPVIASQIYKFVAPGLYKNERAAFLPFLIASPVLFLMGASLVYFFFTPMVMWFFLAMQQAGTDDQVQISLLPKVSEYLSLIMTLIFSFGLVFQLPVVTTLMARVGMVTSQGLADKRKWAIVIAFVVAAVLTPPDPVSQIGLALPTILLYEISIWTARMIEKKREQERVAREKQDADDSAADPQSQAASTSLEGTGSADKAG</sequence>
<evidence type="ECO:0000256" key="2">
    <source>
        <dbReference type="ARBA" id="ARBA00022692"/>
    </source>
</evidence>
<evidence type="ECO:0000256" key="5">
    <source>
        <dbReference type="HAMAP-Rule" id="MF_00902"/>
    </source>
</evidence>
<dbReference type="InterPro" id="IPR002033">
    <property type="entry name" value="TatC"/>
</dbReference>
<dbReference type="PANTHER" id="PTHR30371">
    <property type="entry name" value="SEC-INDEPENDENT PROTEIN TRANSLOCASE PROTEIN TATC"/>
    <property type="match status" value="1"/>
</dbReference>
<evidence type="ECO:0000313" key="7">
    <source>
        <dbReference type="EMBL" id="SUU90204.1"/>
    </source>
</evidence>
<dbReference type="InterPro" id="IPR019820">
    <property type="entry name" value="Sec-indep_translocase_CS"/>
</dbReference>
<accession>A0A380WPW8</accession>